<dbReference type="GO" id="GO:0016020">
    <property type="term" value="C:membrane"/>
    <property type="evidence" value="ECO:0007669"/>
    <property type="project" value="UniProtKB-SubCell"/>
</dbReference>
<keyword evidence="5" id="KW-0472">Membrane</keyword>
<accession>A0A371HIM4</accession>
<dbReference type="Gene3D" id="3.80.10.10">
    <property type="entry name" value="Ribonuclease Inhibitor"/>
    <property type="match status" value="1"/>
</dbReference>
<keyword evidence="4" id="KW-1133">Transmembrane helix</keyword>
<proteinExistence type="predicted"/>
<dbReference type="InterPro" id="IPR001611">
    <property type="entry name" value="Leu-rich_rpt"/>
</dbReference>
<organism evidence="8 9">
    <name type="scientific">Mucuna pruriens</name>
    <name type="common">Velvet bean</name>
    <name type="synonym">Dolichos pruriens</name>
    <dbReference type="NCBI Taxonomy" id="157652"/>
    <lineage>
        <taxon>Eukaryota</taxon>
        <taxon>Viridiplantae</taxon>
        <taxon>Streptophyta</taxon>
        <taxon>Embryophyta</taxon>
        <taxon>Tracheophyta</taxon>
        <taxon>Spermatophyta</taxon>
        <taxon>Magnoliopsida</taxon>
        <taxon>eudicotyledons</taxon>
        <taxon>Gunneridae</taxon>
        <taxon>Pentapetalae</taxon>
        <taxon>rosids</taxon>
        <taxon>fabids</taxon>
        <taxon>Fabales</taxon>
        <taxon>Fabaceae</taxon>
        <taxon>Papilionoideae</taxon>
        <taxon>50 kb inversion clade</taxon>
        <taxon>NPAAA clade</taxon>
        <taxon>indigoferoid/millettioid clade</taxon>
        <taxon>Phaseoleae</taxon>
        <taxon>Mucuna</taxon>
    </lineage>
</organism>
<evidence type="ECO:0000256" key="3">
    <source>
        <dbReference type="ARBA" id="ARBA00022729"/>
    </source>
</evidence>
<comment type="caution">
    <text evidence="8">The sequence shown here is derived from an EMBL/GenBank/DDBJ whole genome shotgun (WGS) entry which is preliminary data.</text>
</comment>
<keyword evidence="9" id="KW-1185">Reference proteome</keyword>
<evidence type="ECO:0000256" key="5">
    <source>
        <dbReference type="ARBA" id="ARBA00023136"/>
    </source>
</evidence>
<dbReference type="Proteomes" id="UP000257109">
    <property type="component" value="Unassembled WGS sequence"/>
</dbReference>
<dbReference type="STRING" id="157652.A0A371HIM4"/>
<evidence type="ECO:0000313" key="9">
    <source>
        <dbReference type="Proteomes" id="UP000257109"/>
    </source>
</evidence>
<gene>
    <name evidence="8" type="ORF">CR513_13858</name>
</gene>
<name>A0A371HIM4_MUCPR</name>
<dbReference type="InterPro" id="IPR032675">
    <property type="entry name" value="LRR_dom_sf"/>
</dbReference>
<reference evidence="8" key="1">
    <citation type="submission" date="2018-05" db="EMBL/GenBank/DDBJ databases">
        <title>Draft genome of Mucuna pruriens seed.</title>
        <authorList>
            <person name="Nnadi N.E."/>
            <person name="Vos R."/>
            <person name="Hasami M.H."/>
            <person name="Devisetty U.K."/>
            <person name="Aguiy J.C."/>
        </authorList>
    </citation>
    <scope>NUCLEOTIDE SEQUENCE [LARGE SCALE GENOMIC DNA]</scope>
    <source>
        <strain evidence="8">JCA_2017</strain>
    </source>
</reference>
<evidence type="ECO:0000256" key="2">
    <source>
        <dbReference type="ARBA" id="ARBA00022692"/>
    </source>
</evidence>
<dbReference type="InterPro" id="IPR046956">
    <property type="entry name" value="RLP23-like"/>
</dbReference>
<dbReference type="AlphaFoldDB" id="A0A371HIM4"/>
<dbReference type="SUPFAM" id="SSF52058">
    <property type="entry name" value="L domain-like"/>
    <property type="match status" value="1"/>
</dbReference>
<dbReference type="OrthoDB" id="1433175at2759"/>
<sequence length="134" mass="14870">MCQLSSLIVLDLANNSLSGSIPNCLDDMKTMDGEDDFLDNPLSYTYGSDISYNNYMESLVLVPKGDELEYRDNLILVRMIDLSSNKLYGAIPPEISKLSALRNKGMNSEFTDILQAISLSSSLPQPKKLLDINN</sequence>
<evidence type="ECO:0000256" key="1">
    <source>
        <dbReference type="ARBA" id="ARBA00004479"/>
    </source>
</evidence>
<protein>
    <submittedName>
        <fullName evidence="8">Uncharacterized protein</fullName>
    </submittedName>
</protein>
<dbReference type="Pfam" id="PF00560">
    <property type="entry name" value="LRR_1"/>
    <property type="match status" value="2"/>
</dbReference>
<evidence type="ECO:0000313" key="8">
    <source>
        <dbReference type="EMBL" id="RDY02655.1"/>
    </source>
</evidence>
<keyword evidence="6" id="KW-0675">Receptor</keyword>
<keyword evidence="2" id="KW-0812">Transmembrane</keyword>
<evidence type="ECO:0000256" key="7">
    <source>
        <dbReference type="ARBA" id="ARBA00023180"/>
    </source>
</evidence>
<comment type="subcellular location">
    <subcellularLocation>
        <location evidence="1">Membrane</location>
        <topology evidence="1">Single-pass type I membrane protein</topology>
    </subcellularLocation>
</comment>
<keyword evidence="3" id="KW-0732">Signal</keyword>
<dbReference type="EMBL" id="QJKJ01002486">
    <property type="protein sequence ID" value="RDY02655.1"/>
    <property type="molecule type" value="Genomic_DNA"/>
</dbReference>
<evidence type="ECO:0000256" key="4">
    <source>
        <dbReference type="ARBA" id="ARBA00022989"/>
    </source>
</evidence>
<dbReference type="PANTHER" id="PTHR48063:SF98">
    <property type="entry name" value="LRR RECEPTOR-LIKE SERINE_THREONINE-PROTEIN KINASE FLS2"/>
    <property type="match status" value="1"/>
</dbReference>
<evidence type="ECO:0000256" key="6">
    <source>
        <dbReference type="ARBA" id="ARBA00023170"/>
    </source>
</evidence>
<feature type="non-terminal residue" evidence="8">
    <location>
        <position position="1"/>
    </location>
</feature>
<keyword evidence="7" id="KW-0325">Glycoprotein</keyword>
<dbReference type="PANTHER" id="PTHR48063">
    <property type="entry name" value="LRR RECEPTOR-LIKE KINASE"/>
    <property type="match status" value="1"/>
</dbReference>